<gene>
    <name evidence="1" type="ORF">L2E82_01207</name>
</gene>
<accession>A0ACB9GXW9</accession>
<proteinExistence type="predicted"/>
<organism evidence="1 2">
    <name type="scientific">Cichorium intybus</name>
    <name type="common">Chicory</name>
    <dbReference type="NCBI Taxonomy" id="13427"/>
    <lineage>
        <taxon>Eukaryota</taxon>
        <taxon>Viridiplantae</taxon>
        <taxon>Streptophyta</taxon>
        <taxon>Embryophyta</taxon>
        <taxon>Tracheophyta</taxon>
        <taxon>Spermatophyta</taxon>
        <taxon>Magnoliopsida</taxon>
        <taxon>eudicotyledons</taxon>
        <taxon>Gunneridae</taxon>
        <taxon>Pentapetalae</taxon>
        <taxon>asterids</taxon>
        <taxon>campanulids</taxon>
        <taxon>Asterales</taxon>
        <taxon>Asteraceae</taxon>
        <taxon>Cichorioideae</taxon>
        <taxon>Cichorieae</taxon>
        <taxon>Cichoriinae</taxon>
        <taxon>Cichorium</taxon>
    </lineage>
</organism>
<name>A0ACB9GXW9_CICIN</name>
<evidence type="ECO:0000313" key="1">
    <source>
        <dbReference type="EMBL" id="KAI3788439.1"/>
    </source>
</evidence>
<evidence type="ECO:0000313" key="2">
    <source>
        <dbReference type="Proteomes" id="UP001055811"/>
    </source>
</evidence>
<sequence length="163" mass="18094">MTSYVVCGRIFYEISTKASSSTLQVLIKILDSSKKSRSKAIEAGAMCTLIELLADSNRSKCEKILHIIKLLCESPEGRVAFIEHRLGVGAIAKKLFEASTICFKILLLICSFPRFTHTIEYRNAKKLIESVSHKRKKLSVGGINGFRIGIIPNSAIATFDSHY</sequence>
<dbReference type="Proteomes" id="UP001055811">
    <property type="component" value="Linkage Group LG01"/>
</dbReference>
<protein>
    <submittedName>
        <fullName evidence="1">Uncharacterized protein</fullName>
    </submittedName>
</protein>
<comment type="caution">
    <text evidence="1">The sequence shown here is derived from an EMBL/GenBank/DDBJ whole genome shotgun (WGS) entry which is preliminary data.</text>
</comment>
<dbReference type="EMBL" id="CM042009">
    <property type="protein sequence ID" value="KAI3788439.1"/>
    <property type="molecule type" value="Genomic_DNA"/>
</dbReference>
<reference evidence="2" key="1">
    <citation type="journal article" date="2022" name="Mol. Ecol. Resour.">
        <title>The genomes of chicory, endive, great burdock and yacon provide insights into Asteraceae palaeo-polyploidization history and plant inulin production.</title>
        <authorList>
            <person name="Fan W."/>
            <person name="Wang S."/>
            <person name="Wang H."/>
            <person name="Wang A."/>
            <person name="Jiang F."/>
            <person name="Liu H."/>
            <person name="Zhao H."/>
            <person name="Xu D."/>
            <person name="Zhang Y."/>
        </authorList>
    </citation>
    <scope>NUCLEOTIDE SEQUENCE [LARGE SCALE GENOMIC DNA]</scope>
    <source>
        <strain evidence="2">cv. Punajuju</strain>
    </source>
</reference>
<keyword evidence="2" id="KW-1185">Reference proteome</keyword>
<reference evidence="1 2" key="2">
    <citation type="journal article" date="2022" name="Mol. Ecol. Resour.">
        <title>The genomes of chicory, endive, great burdock and yacon provide insights into Asteraceae paleo-polyploidization history and plant inulin production.</title>
        <authorList>
            <person name="Fan W."/>
            <person name="Wang S."/>
            <person name="Wang H."/>
            <person name="Wang A."/>
            <person name="Jiang F."/>
            <person name="Liu H."/>
            <person name="Zhao H."/>
            <person name="Xu D."/>
            <person name="Zhang Y."/>
        </authorList>
    </citation>
    <scope>NUCLEOTIDE SEQUENCE [LARGE SCALE GENOMIC DNA]</scope>
    <source>
        <strain evidence="2">cv. Punajuju</strain>
        <tissue evidence="1">Leaves</tissue>
    </source>
</reference>